<accession>A0A316TIX6</accession>
<comment type="caution">
    <text evidence="2">The sequence shown here is derived from an EMBL/GenBank/DDBJ whole genome shotgun (WGS) entry which is preliminary data.</text>
</comment>
<keyword evidence="3" id="KW-1185">Reference proteome</keyword>
<name>A0A316TIX6_9ACTN</name>
<protein>
    <submittedName>
        <fullName evidence="2">DUF4383 domain-containing protein</fullName>
    </submittedName>
</protein>
<feature type="transmembrane region" description="Helical" evidence="1">
    <location>
        <begin position="85"/>
        <end position="103"/>
    </location>
</feature>
<dbReference type="OrthoDB" id="572373at2"/>
<evidence type="ECO:0000313" key="2">
    <source>
        <dbReference type="EMBL" id="PWN03005.1"/>
    </source>
</evidence>
<organism evidence="2 3">
    <name type="scientific">Nocardioides silvaticus</name>
    <dbReference type="NCBI Taxonomy" id="2201891"/>
    <lineage>
        <taxon>Bacteria</taxon>
        <taxon>Bacillati</taxon>
        <taxon>Actinomycetota</taxon>
        <taxon>Actinomycetes</taxon>
        <taxon>Propionibacteriales</taxon>
        <taxon>Nocardioidaceae</taxon>
        <taxon>Nocardioides</taxon>
    </lineage>
</organism>
<feature type="transmembrane region" description="Helical" evidence="1">
    <location>
        <begin position="123"/>
        <end position="140"/>
    </location>
</feature>
<feature type="transmembrane region" description="Helical" evidence="1">
    <location>
        <begin position="12"/>
        <end position="34"/>
    </location>
</feature>
<sequence length="152" mass="16059">MAHDTQVASSTLLQKAALAVAATFALVGVLGFIPGITTNYDQMEFIGHHSGAELLGIFAVSVLHNLVHLAFGIVGFVLAKSFDGARAYLIGGGIIYLVLTVYGLVVDRHDDANFVPLNAADNWLHLVLGIGMIALGLLLGNRSEHRNVGRAV</sequence>
<keyword evidence="1" id="KW-1133">Transmembrane helix</keyword>
<reference evidence="2 3" key="1">
    <citation type="submission" date="2018-05" db="EMBL/GenBank/DDBJ databases">
        <title>Nocardioides silvaticus genome.</title>
        <authorList>
            <person name="Li C."/>
            <person name="Wang G."/>
        </authorList>
    </citation>
    <scope>NUCLEOTIDE SEQUENCE [LARGE SCALE GENOMIC DNA]</scope>
    <source>
        <strain evidence="2 3">CCTCC AB 2018079</strain>
    </source>
</reference>
<feature type="transmembrane region" description="Helical" evidence="1">
    <location>
        <begin position="54"/>
        <end position="78"/>
    </location>
</feature>
<dbReference type="AlphaFoldDB" id="A0A316TIX6"/>
<dbReference type="Proteomes" id="UP000245507">
    <property type="component" value="Unassembled WGS sequence"/>
</dbReference>
<keyword evidence="1" id="KW-0812">Transmembrane</keyword>
<dbReference type="RefSeq" id="WP_109693807.1">
    <property type="nucleotide sequence ID" value="NZ_QGDD01000004.1"/>
</dbReference>
<dbReference type="EMBL" id="QGDD01000004">
    <property type="protein sequence ID" value="PWN03005.1"/>
    <property type="molecule type" value="Genomic_DNA"/>
</dbReference>
<proteinExistence type="predicted"/>
<evidence type="ECO:0000313" key="3">
    <source>
        <dbReference type="Proteomes" id="UP000245507"/>
    </source>
</evidence>
<evidence type="ECO:0000256" key="1">
    <source>
        <dbReference type="SAM" id="Phobius"/>
    </source>
</evidence>
<keyword evidence="1" id="KW-0472">Membrane</keyword>
<dbReference type="Pfam" id="PF14325">
    <property type="entry name" value="DUF4383"/>
    <property type="match status" value="1"/>
</dbReference>
<gene>
    <name evidence="2" type="ORF">DJ010_11575</name>
</gene>